<organism evidence="3 4">
    <name type="scientific">Patella caerulea</name>
    <name type="common">Rayed Mediterranean limpet</name>
    <dbReference type="NCBI Taxonomy" id="87958"/>
    <lineage>
        <taxon>Eukaryota</taxon>
        <taxon>Metazoa</taxon>
        <taxon>Spiralia</taxon>
        <taxon>Lophotrochozoa</taxon>
        <taxon>Mollusca</taxon>
        <taxon>Gastropoda</taxon>
        <taxon>Patellogastropoda</taxon>
        <taxon>Patelloidea</taxon>
        <taxon>Patellidae</taxon>
        <taxon>Patella</taxon>
    </lineage>
</organism>
<keyword evidence="4" id="KW-1185">Reference proteome</keyword>
<evidence type="ECO:0000313" key="3">
    <source>
        <dbReference type="EMBL" id="KAK6172620.1"/>
    </source>
</evidence>
<sequence>MALGIIFFVLLATAVVEAKISVFPNTSFRTGDEKLTILCEVLSQDRFDTLYNIQLERDTVALGFIDGRGPKLISPNTSSKYQLTGEFRAFSPSRSFLQLVINKPSPEDQGTYRCSSIGVLSTGLTDTQRQNVTIKESPVSTSTASTSTSATSTSTSATSTSTGTASTSTSATSTSTSATSTSTGTVSTSTSASSTRPVTANAVSYGCVIQIFTLTLYSILK</sequence>
<feature type="compositionally biased region" description="Low complexity" evidence="1">
    <location>
        <begin position="139"/>
        <end position="195"/>
    </location>
</feature>
<dbReference type="AlphaFoldDB" id="A0AAN8PN42"/>
<evidence type="ECO:0000256" key="1">
    <source>
        <dbReference type="SAM" id="MobiDB-lite"/>
    </source>
</evidence>
<evidence type="ECO:0000256" key="2">
    <source>
        <dbReference type="SAM" id="SignalP"/>
    </source>
</evidence>
<gene>
    <name evidence="3" type="ORF">SNE40_016238</name>
</gene>
<keyword evidence="2" id="KW-0732">Signal</keyword>
<feature type="signal peptide" evidence="2">
    <location>
        <begin position="1"/>
        <end position="18"/>
    </location>
</feature>
<proteinExistence type="predicted"/>
<protein>
    <recommendedName>
        <fullName evidence="5">Ig-like domain-containing protein</fullName>
    </recommendedName>
</protein>
<dbReference type="SUPFAM" id="SSF48726">
    <property type="entry name" value="Immunoglobulin"/>
    <property type="match status" value="1"/>
</dbReference>
<accession>A0AAN8PN42</accession>
<feature type="chain" id="PRO_5042834820" description="Ig-like domain-containing protein" evidence="2">
    <location>
        <begin position="19"/>
        <end position="221"/>
    </location>
</feature>
<dbReference type="Gene3D" id="2.60.40.10">
    <property type="entry name" value="Immunoglobulins"/>
    <property type="match status" value="1"/>
</dbReference>
<dbReference type="EMBL" id="JAZGQO010000011">
    <property type="protein sequence ID" value="KAK6172620.1"/>
    <property type="molecule type" value="Genomic_DNA"/>
</dbReference>
<evidence type="ECO:0000313" key="4">
    <source>
        <dbReference type="Proteomes" id="UP001347796"/>
    </source>
</evidence>
<reference evidence="3 4" key="1">
    <citation type="submission" date="2024-01" db="EMBL/GenBank/DDBJ databases">
        <title>The genome of the rayed Mediterranean limpet Patella caerulea (Linnaeus, 1758).</title>
        <authorList>
            <person name="Anh-Thu Weber A."/>
            <person name="Halstead-Nussloch G."/>
        </authorList>
    </citation>
    <scope>NUCLEOTIDE SEQUENCE [LARGE SCALE GENOMIC DNA]</scope>
    <source>
        <strain evidence="3">AATW-2023a</strain>
        <tissue evidence="3">Whole specimen</tissue>
    </source>
</reference>
<feature type="region of interest" description="Disordered" evidence="1">
    <location>
        <begin position="130"/>
        <end position="195"/>
    </location>
</feature>
<dbReference type="InterPro" id="IPR036179">
    <property type="entry name" value="Ig-like_dom_sf"/>
</dbReference>
<name>A0AAN8PN42_PATCE</name>
<dbReference type="InterPro" id="IPR013783">
    <property type="entry name" value="Ig-like_fold"/>
</dbReference>
<dbReference type="Proteomes" id="UP001347796">
    <property type="component" value="Unassembled WGS sequence"/>
</dbReference>
<evidence type="ECO:0008006" key="5">
    <source>
        <dbReference type="Google" id="ProtNLM"/>
    </source>
</evidence>
<comment type="caution">
    <text evidence="3">The sequence shown here is derived from an EMBL/GenBank/DDBJ whole genome shotgun (WGS) entry which is preliminary data.</text>
</comment>